<protein>
    <recommendedName>
        <fullName evidence="2">Mitochondrial fission process protein 1</fullName>
    </recommendedName>
    <alternativeName>
        <fullName evidence="3">Mitochondrial 18 kDa protein</fullName>
    </alternativeName>
</protein>
<evidence type="ECO:0000256" key="1">
    <source>
        <dbReference type="ARBA" id="ARBA00009224"/>
    </source>
</evidence>
<dbReference type="GO" id="GO:0000266">
    <property type="term" value="P:mitochondrial fission"/>
    <property type="evidence" value="ECO:0007669"/>
    <property type="project" value="TreeGrafter"/>
</dbReference>
<organism evidence="5 6">
    <name type="scientific">Tetranychus urticae</name>
    <name type="common">Two-spotted spider mite</name>
    <dbReference type="NCBI Taxonomy" id="32264"/>
    <lineage>
        <taxon>Eukaryota</taxon>
        <taxon>Metazoa</taxon>
        <taxon>Ecdysozoa</taxon>
        <taxon>Arthropoda</taxon>
        <taxon>Chelicerata</taxon>
        <taxon>Arachnida</taxon>
        <taxon>Acari</taxon>
        <taxon>Acariformes</taxon>
        <taxon>Trombidiformes</taxon>
        <taxon>Prostigmata</taxon>
        <taxon>Eleutherengona</taxon>
        <taxon>Raphignathae</taxon>
        <taxon>Tetranychoidea</taxon>
        <taxon>Tetranychidae</taxon>
        <taxon>Tetranychus</taxon>
    </lineage>
</organism>
<dbReference type="Pfam" id="PF10558">
    <property type="entry name" value="MTP18"/>
    <property type="match status" value="1"/>
</dbReference>
<keyword evidence="6" id="KW-1185">Reference proteome</keyword>
<dbReference type="EMBL" id="CAEY01001585">
    <property type="status" value="NOT_ANNOTATED_CDS"/>
    <property type="molecule type" value="Genomic_DNA"/>
</dbReference>
<dbReference type="InterPro" id="IPR019560">
    <property type="entry name" value="Mitochondrial_18_kDa_protein"/>
</dbReference>
<keyword evidence="4" id="KW-0472">Membrane</keyword>
<feature type="transmembrane region" description="Helical" evidence="4">
    <location>
        <begin position="118"/>
        <end position="145"/>
    </location>
</feature>
<dbReference type="EnsemblMetazoa" id="tetur05g05790.1">
    <property type="protein sequence ID" value="tetur05g05790.1"/>
    <property type="gene ID" value="tetur05g05790"/>
</dbReference>
<proteinExistence type="inferred from homology"/>
<dbReference type="eggNOG" id="KOG3945">
    <property type="taxonomic scope" value="Eukaryota"/>
</dbReference>
<evidence type="ECO:0000256" key="3">
    <source>
        <dbReference type="ARBA" id="ARBA00029631"/>
    </source>
</evidence>
<dbReference type="HOGENOM" id="CLU_053720_1_0_1"/>
<evidence type="ECO:0000256" key="2">
    <source>
        <dbReference type="ARBA" id="ARBA00017835"/>
    </source>
</evidence>
<evidence type="ECO:0000313" key="5">
    <source>
        <dbReference type="EnsemblMetazoa" id="tetur05g05790.1"/>
    </source>
</evidence>
<reference evidence="6" key="1">
    <citation type="submission" date="2011-08" db="EMBL/GenBank/DDBJ databases">
        <authorList>
            <person name="Rombauts S."/>
        </authorList>
    </citation>
    <scope>NUCLEOTIDE SEQUENCE</scope>
    <source>
        <strain evidence="6">London</strain>
    </source>
</reference>
<dbReference type="AlphaFoldDB" id="T1K5C6"/>
<keyword evidence="4" id="KW-1133">Transmembrane helix</keyword>
<name>T1K5C6_TETUR</name>
<dbReference type="PANTHER" id="PTHR11001">
    <property type="entry name" value="MITOCHONDRIAL FISSION PROCESS PROTEIN 1"/>
    <property type="match status" value="1"/>
</dbReference>
<dbReference type="STRING" id="32264.T1K5C6"/>
<evidence type="ECO:0000313" key="6">
    <source>
        <dbReference type="Proteomes" id="UP000015104"/>
    </source>
</evidence>
<dbReference type="Proteomes" id="UP000015104">
    <property type="component" value="Unassembled WGS sequence"/>
</dbReference>
<keyword evidence="4" id="KW-0812">Transmembrane</keyword>
<sequence length="192" mass="22149">MYECALTRKFRHGYTNLKRCPIELSKMPEASAKSNVVNEETQVDLFRDTPVRLMGYANECGESFRALIHVNWVRLSYAVASGYVVADTVDKCYKQSKLPFENESTKRRKVLKTLVDTMVWQSLASVIIPGFTINRICVVSLIILTRHSHLQRQRAKWATVFIGLGSIPFIVKPIDNLVDYFMDSFFRKYIMP</sequence>
<evidence type="ECO:0000256" key="4">
    <source>
        <dbReference type="SAM" id="Phobius"/>
    </source>
</evidence>
<feature type="transmembrane region" description="Helical" evidence="4">
    <location>
        <begin position="157"/>
        <end position="174"/>
    </location>
</feature>
<dbReference type="PANTHER" id="PTHR11001:SF2">
    <property type="entry name" value="MITOCHONDRIAL FISSION PROCESS PROTEIN 1"/>
    <property type="match status" value="1"/>
</dbReference>
<comment type="similarity">
    <text evidence="1">Belongs to the MTFP1 family.</text>
</comment>
<dbReference type="GO" id="GO:0005739">
    <property type="term" value="C:mitochondrion"/>
    <property type="evidence" value="ECO:0007669"/>
    <property type="project" value="TreeGrafter"/>
</dbReference>
<accession>T1K5C6</accession>
<reference evidence="5" key="2">
    <citation type="submission" date="2015-06" db="UniProtKB">
        <authorList>
            <consortium name="EnsemblMetazoa"/>
        </authorList>
    </citation>
    <scope>IDENTIFICATION</scope>
</reference>